<feature type="non-terminal residue" evidence="2">
    <location>
        <position position="1"/>
    </location>
</feature>
<evidence type="ECO:0000313" key="2">
    <source>
        <dbReference type="EMBL" id="GAI25591.1"/>
    </source>
</evidence>
<proteinExistence type="predicted"/>
<organism evidence="2">
    <name type="scientific">marine sediment metagenome</name>
    <dbReference type="NCBI Taxonomy" id="412755"/>
    <lineage>
        <taxon>unclassified sequences</taxon>
        <taxon>metagenomes</taxon>
        <taxon>ecological metagenomes</taxon>
    </lineage>
</organism>
<sequence length="35" mass="3938">GKMPGQICGSGKRATKRNQLSPENLQKIYQFCKKV</sequence>
<gene>
    <name evidence="2" type="ORF">S06H3_25986</name>
</gene>
<protein>
    <submittedName>
        <fullName evidence="2">Uncharacterized protein</fullName>
    </submittedName>
</protein>
<dbReference type="EMBL" id="BARV01014992">
    <property type="protein sequence ID" value="GAI25591.1"/>
    <property type="molecule type" value="Genomic_DNA"/>
</dbReference>
<evidence type="ECO:0000256" key="1">
    <source>
        <dbReference type="SAM" id="MobiDB-lite"/>
    </source>
</evidence>
<accession>X1N5T4</accession>
<dbReference type="AlphaFoldDB" id="X1N5T4"/>
<reference evidence="2" key="1">
    <citation type="journal article" date="2014" name="Front. Microbiol.">
        <title>High frequency of phylogenetically diverse reductive dehalogenase-homologous genes in deep subseafloor sedimentary metagenomes.</title>
        <authorList>
            <person name="Kawai M."/>
            <person name="Futagami T."/>
            <person name="Toyoda A."/>
            <person name="Takaki Y."/>
            <person name="Nishi S."/>
            <person name="Hori S."/>
            <person name="Arai W."/>
            <person name="Tsubouchi T."/>
            <person name="Morono Y."/>
            <person name="Uchiyama I."/>
            <person name="Ito T."/>
            <person name="Fujiyama A."/>
            <person name="Inagaki F."/>
            <person name="Takami H."/>
        </authorList>
    </citation>
    <scope>NUCLEOTIDE SEQUENCE</scope>
    <source>
        <strain evidence="2">Expedition CK06-06</strain>
    </source>
</reference>
<feature type="region of interest" description="Disordered" evidence="1">
    <location>
        <begin position="1"/>
        <end position="20"/>
    </location>
</feature>
<comment type="caution">
    <text evidence="2">The sequence shown here is derived from an EMBL/GenBank/DDBJ whole genome shotgun (WGS) entry which is preliminary data.</text>
</comment>
<name>X1N5T4_9ZZZZ</name>